<dbReference type="InterPro" id="IPR023796">
    <property type="entry name" value="Serpin_dom"/>
</dbReference>
<keyword evidence="2" id="KW-0646">Protease inhibitor</keyword>
<feature type="signal peptide" evidence="6">
    <location>
        <begin position="1"/>
        <end position="25"/>
    </location>
</feature>
<feature type="chain" id="PRO_5006455088" description="Serpin domain-containing protein" evidence="6">
    <location>
        <begin position="26"/>
        <end position="2140"/>
    </location>
</feature>
<keyword evidence="9" id="KW-1185">Reference proteome</keyword>
<protein>
    <recommendedName>
        <fullName evidence="7">Serpin domain-containing protein</fullName>
    </recommendedName>
</protein>
<dbReference type="PANTHER" id="PTHR11461">
    <property type="entry name" value="SERINE PROTEASE INHIBITOR, SERPIN"/>
    <property type="match status" value="1"/>
</dbReference>
<organism evidence="8 9">
    <name type="scientific">Drosophila erecta</name>
    <name type="common">Fruit fly</name>
    <dbReference type="NCBI Taxonomy" id="7220"/>
    <lineage>
        <taxon>Eukaryota</taxon>
        <taxon>Metazoa</taxon>
        <taxon>Ecdysozoa</taxon>
        <taxon>Arthropoda</taxon>
        <taxon>Hexapoda</taxon>
        <taxon>Insecta</taxon>
        <taxon>Pterygota</taxon>
        <taxon>Neoptera</taxon>
        <taxon>Endopterygota</taxon>
        <taxon>Diptera</taxon>
        <taxon>Brachycera</taxon>
        <taxon>Muscomorpha</taxon>
        <taxon>Ephydroidea</taxon>
        <taxon>Drosophilidae</taxon>
        <taxon>Drosophila</taxon>
        <taxon>Sophophora</taxon>
    </lineage>
</organism>
<dbReference type="FunFam" id="2.30.39.10:FF:000045">
    <property type="entry name" value="Blast:Leukocyte elastase inhibitor"/>
    <property type="match status" value="1"/>
</dbReference>
<feature type="domain" description="Serpin" evidence="7">
    <location>
        <begin position="1691"/>
        <end position="2136"/>
    </location>
</feature>
<dbReference type="GO" id="GO:0005615">
    <property type="term" value="C:extracellular space"/>
    <property type="evidence" value="ECO:0007669"/>
    <property type="project" value="InterPro"/>
</dbReference>
<dbReference type="GO" id="GO:0004867">
    <property type="term" value="F:serine-type endopeptidase inhibitor activity"/>
    <property type="evidence" value="ECO:0007669"/>
    <property type="project" value="UniProtKB-KW"/>
</dbReference>
<accession>B3N3H5</accession>
<dbReference type="eggNOG" id="KOG2392">
    <property type="taxonomic scope" value="Eukaryota"/>
</dbReference>
<dbReference type="Gene3D" id="2.30.39.10">
    <property type="entry name" value="Alpha-1-antitrypsin, domain 1"/>
    <property type="match status" value="1"/>
</dbReference>
<gene>
    <name evidence="8" type="primary">Dere\GG23188</name>
    <name evidence="8" type="synonym">dere_GLEANR_8033</name>
    <name evidence="8" type="synonym">GG23188</name>
    <name evidence="8" type="ORF">Dere_GG23188</name>
</gene>
<feature type="compositionally biased region" description="Basic residues" evidence="5">
    <location>
        <begin position="290"/>
        <end position="305"/>
    </location>
</feature>
<feature type="region of interest" description="Disordered" evidence="5">
    <location>
        <begin position="275"/>
        <end position="312"/>
    </location>
</feature>
<feature type="compositionally biased region" description="Low complexity" evidence="5">
    <location>
        <begin position="1398"/>
        <end position="1413"/>
    </location>
</feature>
<dbReference type="InterPro" id="IPR042178">
    <property type="entry name" value="Serpin_sf_1"/>
</dbReference>
<feature type="compositionally biased region" description="Basic and acidic residues" evidence="5">
    <location>
        <begin position="1495"/>
        <end position="1509"/>
    </location>
</feature>
<reference evidence="8 9" key="2">
    <citation type="journal article" date="2008" name="Bioinformatics">
        <title>Assembly reconciliation.</title>
        <authorList>
            <person name="Zimin A.V."/>
            <person name="Smith D.R."/>
            <person name="Sutton G."/>
            <person name="Yorke J.A."/>
        </authorList>
    </citation>
    <scope>NUCLEOTIDE SEQUENCE [LARGE SCALE GENOMIC DNA]</scope>
    <source>
        <strain evidence="8 9">TSC#14021-0224.01</strain>
    </source>
</reference>
<keyword evidence="6" id="KW-0732">Signal</keyword>
<evidence type="ECO:0000259" key="7">
    <source>
        <dbReference type="SMART" id="SM00093"/>
    </source>
</evidence>
<dbReference type="Gene3D" id="3.30.497.10">
    <property type="entry name" value="Antithrombin, subunit I, domain 2"/>
    <property type="match status" value="1"/>
</dbReference>
<dbReference type="PROSITE" id="PS00284">
    <property type="entry name" value="SERPIN"/>
    <property type="match status" value="1"/>
</dbReference>
<feature type="region of interest" description="Disordered" evidence="5">
    <location>
        <begin position="1550"/>
        <end position="1578"/>
    </location>
</feature>
<dbReference type="PANTHER" id="PTHR11461:SF211">
    <property type="entry name" value="GH10112P-RELATED"/>
    <property type="match status" value="1"/>
</dbReference>
<dbReference type="Pfam" id="PF00079">
    <property type="entry name" value="Serpin"/>
    <property type="match status" value="1"/>
</dbReference>
<feature type="compositionally biased region" description="Low complexity" evidence="5">
    <location>
        <begin position="444"/>
        <end position="456"/>
    </location>
</feature>
<feature type="region of interest" description="Disordered" evidence="5">
    <location>
        <begin position="66"/>
        <end position="105"/>
    </location>
</feature>
<keyword evidence="3" id="KW-0722">Serine protease inhibitor</keyword>
<feature type="compositionally biased region" description="Pro residues" evidence="5">
    <location>
        <begin position="457"/>
        <end position="470"/>
    </location>
</feature>
<feature type="compositionally biased region" description="Polar residues" evidence="5">
    <location>
        <begin position="1138"/>
        <end position="1153"/>
    </location>
</feature>
<feature type="compositionally biased region" description="Low complexity" evidence="5">
    <location>
        <begin position="75"/>
        <end position="88"/>
    </location>
</feature>
<evidence type="ECO:0000256" key="1">
    <source>
        <dbReference type="ARBA" id="ARBA00009500"/>
    </source>
</evidence>
<dbReference type="InterPro" id="IPR042185">
    <property type="entry name" value="Serpin_sf_2"/>
</dbReference>
<dbReference type="InterPro" id="IPR000215">
    <property type="entry name" value="Serpin_fam"/>
</dbReference>
<evidence type="ECO:0000256" key="2">
    <source>
        <dbReference type="ARBA" id="ARBA00022690"/>
    </source>
</evidence>
<feature type="region of interest" description="Disordered" evidence="5">
    <location>
        <begin position="404"/>
        <end position="699"/>
    </location>
</feature>
<dbReference type="InterPro" id="IPR023795">
    <property type="entry name" value="Serpin_CS"/>
</dbReference>
<evidence type="ECO:0000313" key="8">
    <source>
        <dbReference type="EMBL" id="EDV59857.2"/>
    </source>
</evidence>
<evidence type="ECO:0000256" key="5">
    <source>
        <dbReference type="SAM" id="MobiDB-lite"/>
    </source>
</evidence>
<feature type="compositionally biased region" description="Polar residues" evidence="5">
    <location>
        <begin position="1309"/>
        <end position="1335"/>
    </location>
</feature>
<sequence length="2140" mass="234463">MRPPRTFPALWLWAVLPLATPGILGYPNSQAPPALVTYMTTSSTSSQRSHSASPHLQPAFVYDSPLPEQEESSKHSLATSTSTSATTSDVRHEETTESSKKVIGSTANPSVSVVLDGNEPQFTDALGHKVPKPQPSLQVASPIVLLNPDRYEFYTFDEHGELVKRLMTMEEIQSIVANGDGEGPSIIHPAPLAESHPDKNVQDIVNSVQNVLNKEMASSSAKNSSGELLPPLLDTPDVSSSWSLILPAIFGNTGGDIFPQQRPQQIVMTPESELLETPNKTPPVTTMATKKPKPAKRKPGTKRKTTTTTSTTAVTPQVVQEELDPMESVYTGMQQYQQVAANMPHFELVHMQPIYQKQPSSTSERPETTTRRVFYNNQEIIHTPTSSNSAPSTTEVVLTNQLAKKPASVQRKPILPHRVKKPNGDGTAETTSQAVKQKIKRKTTTTSTTTTTTTTPAPEPETQPPSPEEPVSPATESTTTTTQAPPSTTPKKKKRKPTRTPGTGTSGGSSKPSKPKRKPTSKPRPPVQAVGGSQIVGTQKPSRPQRPHKKPLPTSTTSTTTTTPVPEEATTTTSAKPVTTSPEPQTTEPPAESTVTTTSEPEPTTTNPTEASPTTSTEAYTTTTTEAPTTTATVPTTTTIAPPKTTAIPPALHHQKLHNKPANRPLTQHHNHGLGRPVHSTTTESSKVAGEPQSESYGIVNVIPSSTTTYKPFYPLPSYNDDAVQNVSTLLLQPPVQHKPLKKTPLSSLAQLQQQLQLAPSPAPQLSPDQILSMDQIVQSLTQDLSTTDKGEEGSGAGPVKYESAESKLEMEALANKKKVAVISSTTPASTDATSSSPVATTTPKTTKPTSHKTLTSHYGGSTLATMLSEEDEEFSESSLIQQQPAETTISSLEDENEDQTPVVVITARPQYFTVTRVPEPLQHTKTDHRQEETETTELPGQTQFLVTTEMSQVEESTDKSVVEPAYESVSEINESYPTDQAVKAEVAPASGTTEQTIRLPVSEGSTVAEVDSTEVTPLIADLVQQLNLEMLRPTDQISMGNFQTQAATVASTLVDGSNSLVSDVPLNSNETKDELEFLISDVIQQITQIDQNKIPPKAQPADDSNRLTNFAQLNTSFLLQPNIEKTEEPHQAYPIQQTHSTTTAGPFKTESSYPEALPESPTALETSTHRIPILSLSQIYAQQQQDDDEEQQGFANERLEVQPTLETVVQETVSALEETSTEVPYVETTDADSVETTEPQPQDPTQETTSSEEGSVSEEPTTSYGNIHESNTNRENEKEMPELLQNDYNVQQQTQSIDIPEKEIEPKPSTSEEPGSTTQQYVEEETTLPTTVYQEAQVEEQSTTEKHEFLEPQPQEAQIAAVEVSASNAAQQMPEYQSPPSEEREEDKLPVTEIPGDMSLASSESDMSLSSEQVTEKIELSTVKSQQLNDESMEEISDELTATISEEQDAESAEPSAITSAQKIQLDNEDPYVKLGETTAAVVRPLHPNSEGVGEDKSVTESDEDNYKVKLPFTNYESQPVEQADEEDEDDQAAYHITSVLASSTAIATSTTKKSTTEAPARSTTTTSTTPPTTKRLSTLKPVSYYVQPSLMGGYNQLEMQPPKVLPYNANKADPSQPQVPIHSQSMLNQQRPSQRPPLLINLMASSTQSTRPPVKLDPSPETSQGLEASTAMMDEDLQSFARLCNELAFSYWRAITSEKISSARSLVISPFALTSMLSMVFLGARGSTSGEMNEILKLDDMVTFNPHLIFKNITNSVEQATDSDIATAAFVREIFSDRANGKILPFFKEKTQQLYAGHVEEVNFHVVNDIVRRRTNLLVKRHTMGKVLEYLRTNSVWVNGPLATISANLFQTDCSHGSTSDRDGEMFFQVHPTVRQRRLVPIPAVLYRSGFLAGYEPNLDATVVSFGRVQNTVSTVYVMPGHQSSISPMDNLDRLERSLGETAFSDKQAWRRLLTSLMDRPGMEVQLPRFSHRSFVNASLGLQKMGLRGLFKSDFADLRGLTGAGNRDIFLSDMIQINTFSTCGEEKISEHHHVEMYPAPPLRKRNKDVDATDDDDFDSSERVVDFGSLVQESALGRGFYDDLLDPKYLELPLPLRPRQARVPDAPRLRFDKPFLYFVRHNPTGMILFMGRFNPRLLP</sequence>
<dbReference type="Proteomes" id="UP000008711">
    <property type="component" value="Unassembled WGS sequence"/>
</dbReference>
<dbReference type="HOGENOM" id="CLU_234379_0_0_1"/>
<feature type="compositionally biased region" description="Polar residues" evidence="5">
    <location>
        <begin position="1366"/>
        <end position="1381"/>
    </location>
</feature>
<feature type="region of interest" description="Disordered" evidence="5">
    <location>
        <begin position="1292"/>
        <end position="1466"/>
    </location>
</feature>
<reference evidence="8 9" key="1">
    <citation type="journal article" date="2007" name="Nature">
        <title>Evolution of genes and genomes on the Drosophila phylogeny.</title>
        <authorList>
            <consortium name="Drosophila 12 Genomes Consortium"/>
            <person name="Clark A.G."/>
            <person name="Eisen M.B."/>
            <person name="Smith D.R."/>
            <person name="Bergman C.M."/>
            <person name="Oliver B."/>
            <person name="Markow T.A."/>
            <person name="Kaufman T.C."/>
            <person name="Kellis M."/>
            <person name="Gelbart W."/>
            <person name="Iyer V.N."/>
            <person name="Pollard D.A."/>
            <person name="Sackton T.B."/>
            <person name="Larracuente A.M."/>
            <person name="Singh N.D."/>
            <person name="Abad J.P."/>
            <person name="Abt D.N."/>
            <person name="Adryan B."/>
            <person name="Aguade M."/>
            <person name="Akashi H."/>
            <person name="Anderson W.W."/>
            <person name="Aquadro C.F."/>
            <person name="Ardell D.H."/>
            <person name="Arguello R."/>
            <person name="Artieri C.G."/>
            <person name="Barbash D.A."/>
            <person name="Barker D."/>
            <person name="Barsanti P."/>
            <person name="Batterham P."/>
            <person name="Batzoglou S."/>
            <person name="Begun D."/>
            <person name="Bhutkar A."/>
            <person name="Blanco E."/>
            <person name="Bosak S.A."/>
            <person name="Bradley R.K."/>
            <person name="Brand A.D."/>
            <person name="Brent M.R."/>
            <person name="Brooks A.N."/>
            <person name="Brown R.H."/>
            <person name="Butlin R.K."/>
            <person name="Caggese C."/>
            <person name="Calvi B.R."/>
            <person name="Bernardo de Carvalho A."/>
            <person name="Caspi A."/>
            <person name="Castrezana S."/>
            <person name="Celniker S.E."/>
            <person name="Chang J.L."/>
            <person name="Chapple C."/>
            <person name="Chatterji S."/>
            <person name="Chinwalla A."/>
            <person name="Civetta A."/>
            <person name="Clifton S.W."/>
            <person name="Comeron J.M."/>
            <person name="Costello J.C."/>
            <person name="Coyne J.A."/>
            <person name="Daub J."/>
            <person name="David R.G."/>
            <person name="Delcher A.L."/>
            <person name="Delehaunty K."/>
            <person name="Do C.B."/>
            <person name="Ebling H."/>
            <person name="Edwards K."/>
            <person name="Eickbush T."/>
            <person name="Evans J.D."/>
            <person name="Filipski A."/>
            <person name="Findeiss S."/>
            <person name="Freyhult E."/>
            <person name="Fulton L."/>
            <person name="Fulton R."/>
            <person name="Garcia A.C."/>
            <person name="Gardiner A."/>
            <person name="Garfield D.A."/>
            <person name="Garvin B.E."/>
            <person name="Gibson G."/>
            <person name="Gilbert D."/>
            <person name="Gnerre S."/>
            <person name="Godfrey J."/>
            <person name="Good R."/>
            <person name="Gotea V."/>
            <person name="Gravely B."/>
            <person name="Greenberg A.J."/>
            <person name="Griffiths-Jones S."/>
            <person name="Gross S."/>
            <person name="Guigo R."/>
            <person name="Gustafson E.A."/>
            <person name="Haerty W."/>
            <person name="Hahn M.W."/>
            <person name="Halligan D.L."/>
            <person name="Halpern A.L."/>
            <person name="Halter G.M."/>
            <person name="Han M.V."/>
            <person name="Heger A."/>
            <person name="Hillier L."/>
            <person name="Hinrichs A.S."/>
            <person name="Holmes I."/>
            <person name="Hoskins R.A."/>
            <person name="Hubisz M.J."/>
            <person name="Hultmark D."/>
            <person name="Huntley M.A."/>
            <person name="Jaffe D.B."/>
            <person name="Jagadeeshan S."/>
            <person name="Jeck W.R."/>
            <person name="Johnson J."/>
            <person name="Jones C.D."/>
            <person name="Jordan W.C."/>
            <person name="Karpen G.H."/>
            <person name="Kataoka E."/>
            <person name="Keightley P.D."/>
            <person name="Kheradpour P."/>
            <person name="Kirkness E.F."/>
            <person name="Koerich L.B."/>
            <person name="Kristiansen K."/>
            <person name="Kudrna D."/>
            <person name="Kulathinal R.J."/>
            <person name="Kumar S."/>
            <person name="Kwok R."/>
            <person name="Lander E."/>
            <person name="Langley C.H."/>
            <person name="Lapoint R."/>
            <person name="Lazzaro B.P."/>
            <person name="Lee S.J."/>
            <person name="Levesque L."/>
            <person name="Li R."/>
            <person name="Lin C.F."/>
            <person name="Lin M.F."/>
            <person name="Lindblad-Toh K."/>
            <person name="Llopart A."/>
            <person name="Long M."/>
            <person name="Low L."/>
            <person name="Lozovsky E."/>
            <person name="Lu J."/>
            <person name="Luo M."/>
            <person name="Machado C.A."/>
            <person name="Makalowski W."/>
            <person name="Marzo M."/>
            <person name="Matsuda M."/>
            <person name="Matzkin L."/>
            <person name="McAllister B."/>
            <person name="McBride C.S."/>
            <person name="McKernan B."/>
            <person name="McKernan K."/>
            <person name="Mendez-Lago M."/>
            <person name="Minx P."/>
            <person name="Mollenhauer M.U."/>
            <person name="Montooth K."/>
            <person name="Mount S.M."/>
            <person name="Mu X."/>
            <person name="Myers E."/>
            <person name="Negre B."/>
            <person name="Newfeld S."/>
            <person name="Nielsen R."/>
            <person name="Noor M.A."/>
            <person name="O'Grady P."/>
            <person name="Pachter L."/>
            <person name="Papaceit M."/>
            <person name="Parisi M.J."/>
            <person name="Parisi M."/>
            <person name="Parts L."/>
            <person name="Pedersen J.S."/>
            <person name="Pesole G."/>
            <person name="Phillippy A.M."/>
            <person name="Ponting C.P."/>
            <person name="Pop M."/>
            <person name="Porcelli D."/>
            <person name="Powell J.R."/>
            <person name="Prohaska S."/>
            <person name="Pruitt K."/>
            <person name="Puig M."/>
            <person name="Quesneville H."/>
            <person name="Ram K.R."/>
            <person name="Rand D."/>
            <person name="Rasmussen M.D."/>
            <person name="Reed L.K."/>
            <person name="Reenan R."/>
            <person name="Reily A."/>
            <person name="Remington K.A."/>
            <person name="Rieger T.T."/>
            <person name="Ritchie M.G."/>
            <person name="Robin C."/>
            <person name="Rogers Y.H."/>
            <person name="Rohde C."/>
            <person name="Rozas J."/>
            <person name="Rubenfield M.J."/>
            <person name="Ruiz A."/>
            <person name="Russo S."/>
            <person name="Salzberg S.L."/>
            <person name="Sanchez-Gracia A."/>
            <person name="Saranga D.J."/>
            <person name="Sato H."/>
            <person name="Schaeffer S.W."/>
            <person name="Schatz M.C."/>
            <person name="Schlenke T."/>
            <person name="Schwartz R."/>
            <person name="Segarra C."/>
            <person name="Singh R.S."/>
            <person name="Sirot L."/>
            <person name="Sirota M."/>
            <person name="Sisneros N.B."/>
            <person name="Smith C.D."/>
            <person name="Smith T.F."/>
            <person name="Spieth J."/>
            <person name="Stage D.E."/>
            <person name="Stark A."/>
            <person name="Stephan W."/>
            <person name="Strausberg R.L."/>
            <person name="Strempel S."/>
            <person name="Sturgill D."/>
            <person name="Sutton G."/>
            <person name="Sutton G.G."/>
            <person name="Tao W."/>
            <person name="Teichmann S."/>
            <person name="Tobari Y.N."/>
            <person name="Tomimura Y."/>
            <person name="Tsolas J.M."/>
            <person name="Valente V.L."/>
            <person name="Venter E."/>
            <person name="Venter J.C."/>
            <person name="Vicario S."/>
            <person name="Vieira F.G."/>
            <person name="Vilella A.J."/>
            <person name="Villasante A."/>
            <person name="Walenz B."/>
            <person name="Wang J."/>
            <person name="Wasserman M."/>
            <person name="Watts T."/>
            <person name="Wilson D."/>
            <person name="Wilson R.K."/>
            <person name="Wing R.A."/>
            <person name="Wolfner M.F."/>
            <person name="Wong A."/>
            <person name="Wong G.K."/>
            <person name="Wu C.I."/>
            <person name="Wu G."/>
            <person name="Yamamoto D."/>
            <person name="Yang H.P."/>
            <person name="Yang S.P."/>
            <person name="Yorke J.A."/>
            <person name="Yoshida K."/>
            <person name="Zdobnov E."/>
            <person name="Zhang P."/>
            <person name="Zhang Y."/>
            <person name="Zimin A.V."/>
            <person name="Baldwin J."/>
            <person name="Abdouelleil A."/>
            <person name="Abdulkadir J."/>
            <person name="Abebe A."/>
            <person name="Abera B."/>
            <person name="Abreu J."/>
            <person name="Acer S.C."/>
            <person name="Aftuck L."/>
            <person name="Alexander A."/>
            <person name="An P."/>
            <person name="Anderson E."/>
            <person name="Anderson S."/>
            <person name="Arachi H."/>
            <person name="Azer M."/>
            <person name="Bachantsang P."/>
            <person name="Barry A."/>
            <person name="Bayul T."/>
            <person name="Berlin A."/>
            <person name="Bessette D."/>
            <person name="Bloom T."/>
            <person name="Blye J."/>
            <person name="Boguslavskiy L."/>
            <person name="Bonnet C."/>
            <person name="Boukhgalter B."/>
            <person name="Bourzgui I."/>
            <person name="Brown A."/>
            <person name="Cahill P."/>
            <person name="Channer S."/>
            <person name="Cheshatsang Y."/>
            <person name="Chuda L."/>
            <person name="Citroen M."/>
            <person name="Collymore A."/>
            <person name="Cooke P."/>
            <person name="Costello M."/>
            <person name="D'Aco K."/>
            <person name="Daza R."/>
            <person name="De Haan G."/>
            <person name="DeGray S."/>
            <person name="DeMaso C."/>
            <person name="Dhargay N."/>
            <person name="Dooley K."/>
            <person name="Dooley E."/>
            <person name="Doricent M."/>
            <person name="Dorje P."/>
            <person name="Dorjee K."/>
            <person name="Dupes A."/>
            <person name="Elong R."/>
            <person name="Falk J."/>
            <person name="Farina A."/>
            <person name="Faro S."/>
            <person name="Ferguson D."/>
            <person name="Fisher S."/>
            <person name="Foley C.D."/>
            <person name="Franke A."/>
            <person name="Friedrich D."/>
            <person name="Gadbois L."/>
            <person name="Gearin G."/>
            <person name="Gearin C.R."/>
            <person name="Giannoukos G."/>
            <person name="Goode T."/>
            <person name="Graham J."/>
            <person name="Grandbois E."/>
            <person name="Grewal S."/>
            <person name="Gyaltsen K."/>
            <person name="Hafez N."/>
            <person name="Hagos B."/>
            <person name="Hall J."/>
            <person name="Henson C."/>
            <person name="Hollinger A."/>
            <person name="Honan T."/>
            <person name="Huard M.D."/>
            <person name="Hughes L."/>
            <person name="Hurhula B."/>
            <person name="Husby M.E."/>
            <person name="Kamat A."/>
            <person name="Kanga B."/>
            <person name="Kashin S."/>
            <person name="Khazanovich D."/>
            <person name="Kisner P."/>
            <person name="Lance K."/>
            <person name="Lara M."/>
            <person name="Lee W."/>
            <person name="Lennon N."/>
            <person name="Letendre F."/>
            <person name="LeVine R."/>
            <person name="Lipovsky A."/>
            <person name="Liu X."/>
            <person name="Liu J."/>
            <person name="Liu S."/>
            <person name="Lokyitsang T."/>
            <person name="Lokyitsang Y."/>
            <person name="Lubonja R."/>
            <person name="Lui A."/>
            <person name="MacDonald P."/>
            <person name="Magnisalis V."/>
            <person name="Maru K."/>
            <person name="Matthews C."/>
            <person name="McCusker W."/>
            <person name="McDonough S."/>
            <person name="Mehta T."/>
            <person name="Meldrim J."/>
            <person name="Meneus L."/>
            <person name="Mihai O."/>
            <person name="Mihalev A."/>
            <person name="Mihova T."/>
            <person name="Mittelman R."/>
            <person name="Mlenga V."/>
            <person name="Montmayeur A."/>
            <person name="Mulrain L."/>
            <person name="Navidi A."/>
            <person name="Naylor J."/>
            <person name="Negash T."/>
            <person name="Nguyen T."/>
            <person name="Nguyen N."/>
            <person name="Nicol R."/>
            <person name="Norbu C."/>
            <person name="Norbu N."/>
            <person name="Novod N."/>
            <person name="O'Neill B."/>
            <person name="Osman S."/>
            <person name="Markiewicz E."/>
            <person name="Oyono O.L."/>
            <person name="Patti C."/>
            <person name="Phunkhang P."/>
            <person name="Pierre F."/>
            <person name="Priest M."/>
            <person name="Raghuraman S."/>
            <person name="Rege F."/>
            <person name="Reyes R."/>
            <person name="Rise C."/>
            <person name="Rogov P."/>
            <person name="Ross K."/>
            <person name="Ryan E."/>
            <person name="Settipalli S."/>
            <person name="Shea T."/>
            <person name="Sherpa N."/>
            <person name="Shi L."/>
            <person name="Shih D."/>
            <person name="Sparrow T."/>
            <person name="Spaulding J."/>
            <person name="Stalker J."/>
            <person name="Stange-Thomann N."/>
            <person name="Stavropoulos S."/>
            <person name="Stone C."/>
            <person name="Strader C."/>
            <person name="Tesfaye S."/>
            <person name="Thomson T."/>
            <person name="Thoulutsang Y."/>
            <person name="Thoulutsang D."/>
            <person name="Topham K."/>
            <person name="Topping I."/>
            <person name="Tsamla T."/>
            <person name="Vassiliev H."/>
            <person name="Vo A."/>
            <person name="Wangchuk T."/>
            <person name="Wangdi T."/>
            <person name="Weiand M."/>
            <person name="Wilkinson J."/>
            <person name="Wilson A."/>
            <person name="Yadav S."/>
            <person name="Young G."/>
            <person name="Yu Q."/>
            <person name="Zembek L."/>
            <person name="Zhong D."/>
            <person name="Zimmer A."/>
            <person name="Zwirko Z."/>
            <person name="Jaffe D.B."/>
            <person name="Alvarez P."/>
            <person name="Brockman W."/>
            <person name="Butler J."/>
            <person name="Chin C."/>
            <person name="Gnerre S."/>
            <person name="Grabherr M."/>
            <person name="Kleber M."/>
            <person name="Mauceli E."/>
            <person name="MacCallum I."/>
        </authorList>
    </citation>
    <scope>NUCLEOTIDE SEQUENCE [LARGE SCALE GENOMIC DNA]</scope>
    <source>
        <strain evidence="8 9">TSC#14021-0224.01</strain>
    </source>
</reference>
<feature type="compositionally biased region" description="Basic and acidic residues" evidence="5">
    <location>
        <begin position="89"/>
        <end position="100"/>
    </location>
</feature>
<dbReference type="OrthoDB" id="1063785at2759"/>
<evidence type="ECO:0000256" key="4">
    <source>
        <dbReference type="RuleBase" id="RU000411"/>
    </source>
</evidence>
<feature type="region of interest" description="Disordered" evidence="5">
    <location>
        <begin position="826"/>
        <end position="858"/>
    </location>
</feature>
<feature type="compositionally biased region" description="Low complexity" evidence="5">
    <location>
        <begin position="471"/>
        <end position="486"/>
    </location>
</feature>
<feature type="compositionally biased region" description="Low complexity" evidence="5">
    <location>
        <begin position="499"/>
        <end position="512"/>
    </location>
</feature>
<feature type="compositionally biased region" description="Low complexity" evidence="5">
    <location>
        <begin position="826"/>
        <end position="857"/>
    </location>
</feature>
<evidence type="ECO:0000256" key="3">
    <source>
        <dbReference type="ARBA" id="ARBA00022900"/>
    </source>
</evidence>
<comment type="similarity">
    <text evidence="1 4">Belongs to the serpin family.</text>
</comment>
<evidence type="ECO:0000256" key="6">
    <source>
        <dbReference type="SAM" id="SignalP"/>
    </source>
</evidence>
<dbReference type="EMBL" id="CH954177">
    <property type="protein sequence ID" value="EDV59857.2"/>
    <property type="molecule type" value="Genomic_DNA"/>
</dbReference>
<feature type="compositionally biased region" description="Basic residues" evidence="5">
    <location>
        <begin position="653"/>
        <end position="673"/>
    </location>
</feature>
<feature type="compositionally biased region" description="Polar residues" evidence="5">
    <location>
        <begin position="1214"/>
        <end position="1223"/>
    </location>
</feature>
<dbReference type="SUPFAM" id="SSF56574">
    <property type="entry name" value="Serpins"/>
    <property type="match status" value="1"/>
</dbReference>
<feature type="region of interest" description="Disordered" evidence="5">
    <location>
        <begin position="1138"/>
        <end position="1168"/>
    </location>
</feature>
<proteinExistence type="inferred from homology"/>
<evidence type="ECO:0000313" key="9">
    <source>
        <dbReference type="Proteomes" id="UP000008711"/>
    </source>
</evidence>
<feature type="compositionally biased region" description="Low complexity" evidence="5">
    <location>
        <begin position="1246"/>
        <end position="1264"/>
    </location>
</feature>
<feature type="region of interest" description="Disordered" evidence="5">
    <location>
        <begin position="1484"/>
        <end position="1528"/>
    </location>
</feature>
<dbReference type="SMART" id="SM00093">
    <property type="entry name" value="SERPIN"/>
    <property type="match status" value="1"/>
</dbReference>
<feature type="compositionally biased region" description="Low complexity" evidence="5">
    <location>
        <begin position="553"/>
        <end position="651"/>
    </location>
</feature>
<feature type="region of interest" description="Disordered" evidence="5">
    <location>
        <begin position="1214"/>
        <end position="1279"/>
    </location>
</feature>
<dbReference type="InterPro" id="IPR036186">
    <property type="entry name" value="Serpin_sf"/>
</dbReference>
<name>B3N3H5_DROER</name>